<evidence type="ECO:0000256" key="1">
    <source>
        <dbReference type="SAM" id="Phobius"/>
    </source>
</evidence>
<sequence length="59" mass="6839">MVIEIIRAIIGLGLSTLFILWILDNVKKESIKTFALLVYCLLFIVIVTHLVIRLFFTFL</sequence>
<name>A0A4R2NSG8_9BACL</name>
<evidence type="ECO:0000313" key="3">
    <source>
        <dbReference type="Proteomes" id="UP000295416"/>
    </source>
</evidence>
<feature type="transmembrane region" description="Helical" evidence="1">
    <location>
        <begin position="35"/>
        <end position="56"/>
    </location>
</feature>
<keyword evidence="1" id="KW-0812">Transmembrane</keyword>
<evidence type="ECO:0008006" key="4">
    <source>
        <dbReference type="Google" id="ProtNLM"/>
    </source>
</evidence>
<feature type="transmembrane region" description="Helical" evidence="1">
    <location>
        <begin position="6"/>
        <end position="23"/>
    </location>
</feature>
<reference evidence="2 3" key="1">
    <citation type="submission" date="2019-03" db="EMBL/GenBank/DDBJ databases">
        <title>Genomic Encyclopedia of Type Strains, Phase IV (KMG-IV): sequencing the most valuable type-strain genomes for metagenomic binning, comparative biology and taxonomic classification.</title>
        <authorList>
            <person name="Goeker M."/>
        </authorList>
    </citation>
    <scope>NUCLEOTIDE SEQUENCE [LARGE SCALE GENOMIC DNA]</scope>
    <source>
        <strain evidence="2 3">DSM 19377</strain>
    </source>
</reference>
<organism evidence="2 3">
    <name type="scientific">Scopulibacillus darangshiensis</name>
    <dbReference type="NCBI Taxonomy" id="442528"/>
    <lineage>
        <taxon>Bacteria</taxon>
        <taxon>Bacillati</taxon>
        <taxon>Bacillota</taxon>
        <taxon>Bacilli</taxon>
        <taxon>Bacillales</taxon>
        <taxon>Sporolactobacillaceae</taxon>
        <taxon>Scopulibacillus</taxon>
    </lineage>
</organism>
<protein>
    <recommendedName>
        <fullName evidence="4">Stage III sporulation protein AC</fullName>
    </recommendedName>
</protein>
<dbReference type="Proteomes" id="UP000295416">
    <property type="component" value="Unassembled WGS sequence"/>
</dbReference>
<dbReference type="AlphaFoldDB" id="A0A4R2NSG8"/>
<keyword evidence="3" id="KW-1185">Reference proteome</keyword>
<keyword evidence="1" id="KW-0472">Membrane</keyword>
<comment type="caution">
    <text evidence="2">The sequence shown here is derived from an EMBL/GenBank/DDBJ whole genome shotgun (WGS) entry which is preliminary data.</text>
</comment>
<gene>
    <name evidence="2" type="ORF">EV207_12552</name>
</gene>
<accession>A0A4R2NSG8</accession>
<evidence type="ECO:0000313" key="2">
    <source>
        <dbReference type="EMBL" id="TCP24491.1"/>
    </source>
</evidence>
<keyword evidence="1" id="KW-1133">Transmembrane helix</keyword>
<proteinExistence type="predicted"/>
<dbReference type="EMBL" id="SLXK01000025">
    <property type="protein sequence ID" value="TCP24491.1"/>
    <property type="molecule type" value="Genomic_DNA"/>
</dbReference>